<proteinExistence type="predicted"/>
<accession>A0A0F9K7E8</accession>
<keyword evidence="1" id="KW-0812">Transmembrane</keyword>
<evidence type="ECO:0000256" key="1">
    <source>
        <dbReference type="SAM" id="Phobius"/>
    </source>
</evidence>
<evidence type="ECO:0008006" key="3">
    <source>
        <dbReference type="Google" id="ProtNLM"/>
    </source>
</evidence>
<keyword evidence="1" id="KW-0472">Membrane</keyword>
<dbReference type="AlphaFoldDB" id="A0A0F9K7E8"/>
<feature type="transmembrane region" description="Helical" evidence="1">
    <location>
        <begin position="64"/>
        <end position="86"/>
    </location>
</feature>
<evidence type="ECO:0000313" key="2">
    <source>
        <dbReference type="EMBL" id="KKM07103.1"/>
    </source>
</evidence>
<protein>
    <recommendedName>
        <fullName evidence="3">PDGLE domain-containing protein</fullName>
    </recommendedName>
</protein>
<gene>
    <name evidence="2" type="ORF">LCGC14_1737300</name>
</gene>
<sequence>MFRTKKSQAILVGAMLGLLAFITIVQLITPIKDSIIDARDTDSLDCGNSSITTGNKATCVIVDWTLPGFVGMVVFTAIGIAGGAIFKKTKAKSQ</sequence>
<comment type="caution">
    <text evidence="2">The sequence shown here is derived from an EMBL/GenBank/DDBJ whole genome shotgun (WGS) entry which is preliminary data.</text>
</comment>
<organism evidence="2">
    <name type="scientific">marine sediment metagenome</name>
    <dbReference type="NCBI Taxonomy" id="412755"/>
    <lineage>
        <taxon>unclassified sequences</taxon>
        <taxon>metagenomes</taxon>
        <taxon>ecological metagenomes</taxon>
    </lineage>
</organism>
<reference evidence="2" key="1">
    <citation type="journal article" date="2015" name="Nature">
        <title>Complex archaea that bridge the gap between prokaryotes and eukaryotes.</title>
        <authorList>
            <person name="Spang A."/>
            <person name="Saw J.H."/>
            <person name="Jorgensen S.L."/>
            <person name="Zaremba-Niedzwiedzka K."/>
            <person name="Martijn J."/>
            <person name="Lind A.E."/>
            <person name="van Eijk R."/>
            <person name="Schleper C."/>
            <person name="Guy L."/>
            <person name="Ettema T.J."/>
        </authorList>
    </citation>
    <scope>NUCLEOTIDE SEQUENCE</scope>
</reference>
<dbReference type="EMBL" id="LAZR01015845">
    <property type="protein sequence ID" value="KKM07103.1"/>
    <property type="molecule type" value="Genomic_DNA"/>
</dbReference>
<keyword evidence="1" id="KW-1133">Transmembrane helix</keyword>
<feature type="transmembrane region" description="Helical" evidence="1">
    <location>
        <begin position="9"/>
        <end position="29"/>
    </location>
</feature>
<name>A0A0F9K7E8_9ZZZZ</name>